<evidence type="ECO:0000256" key="6">
    <source>
        <dbReference type="ARBA" id="ARBA00022946"/>
    </source>
</evidence>
<organism evidence="13 14">
    <name type="scientific">Paraflavisolibacter caeni</name>
    <dbReference type="NCBI Taxonomy" id="2982496"/>
    <lineage>
        <taxon>Bacteria</taxon>
        <taxon>Pseudomonadati</taxon>
        <taxon>Bacteroidota</taxon>
        <taxon>Chitinophagia</taxon>
        <taxon>Chitinophagales</taxon>
        <taxon>Chitinophagaceae</taxon>
        <taxon>Paraflavisolibacter</taxon>
    </lineage>
</organism>
<evidence type="ECO:0000313" key="14">
    <source>
        <dbReference type="Proteomes" id="UP001155483"/>
    </source>
</evidence>
<keyword evidence="14" id="KW-1185">Reference proteome</keyword>
<evidence type="ECO:0000256" key="9">
    <source>
        <dbReference type="PIRSR" id="PIRSR000429-1"/>
    </source>
</evidence>
<dbReference type="EC" id="2.3.1.9" evidence="3"/>
<comment type="caution">
    <text evidence="13">The sequence shown here is derived from an EMBL/GenBank/DDBJ whole genome shotgun (WGS) entry which is preliminary data.</text>
</comment>
<dbReference type="GO" id="GO:0003985">
    <property type="term" value="F:acetyl-CoA C-acetyltransferase activity"/>
    <property type="evidence" value="ECO:0007669"/>
    <property type="project" value="UniProtKB-EC"/>
</dbReference>
<feature type="active site" description="Acyl-thioester intermediate" evidence="9">
    <location>
        <position position="89"/>
    </location>
</feature>
<evidence type="ECO:0000256" key="1">
    <source>
        <dbReference type="ARBA" id="ARBA00010982"/>
    </source>
</evidence>
<dbReference type="Gene3D" id="3.40.47.10">
    <property type="match status" value="1"/>
</dbReference>
<evidence type="ECO:0000256" key="3">
    <source>
        <dbReference type="ARBA" id="ARBA00012705"/>
    </source>
</evidence>
<dbReference type="InterPro" id="IPR020616">
    <property type="entry name" value="Thiolase_N"/>
</dbReference>
<dbReference type="InterPro" id="IPR020610">
    <property type="entry name" value="Thiolase_AS"/>
</dbReference>
<feature type="active site" description="Proton acceptor" evidence="9">
    <location>
        <position position="347"/>
    </location>
</feature>
<dbReference type="InterPro" id="IPR002155">
    <property type="entry name" value="Thiolase"/>
</dbReference>
<feature type="domain" description="Thiolase N-terminal" evidence="11">
    <location>
        <begin position="5"/>
        <end position="261"/>
    </location>
</feature>
<reference evidence="13" key="2">
    <citation type="submission" date="2023-04" db="EMBL/GenBank/DDBJ databases">
        <title>Paracnuella aquatica gen. nov., sp. nov., a member of the family Chitinophagaceae isolated from a hot spring.</title>
        <authorList>
            <person name="Wang C."/>
        </authorList>
    </citation>
    <scope>NUCLEOTIDE SEQUENCE</scope>
    <source>
        <strain evidence="13">LB-8</strain>
    </source>
</reference>
<gene>
    <name evidence="13" type="ORF">OCK74_16560</name>
</gene>
<dbReference type="PIRSF" id="PIRSF000429">
    <property type="entry name" value="Ac-CoA_Ac_transf"/>
    <property type="match status" value="1"/>
</dbReference>
<evidence type="ECO:0000259" key="11">
    <source>
        <dbReference type="Pfam" id="PF00108"/>
    </source>
</evidence>
<dbReference type="PROSITE" id="PS00099">
    <property type="entry name" value="THIOLASE_3"/>
    <property type="match status" value="1"/>
</dbReference>
<dbReference type="GO" id="GO:0046872">
    <property type="term" value="F:metal ion binding"/>
    <property type="evidence" value="ECO:0007669"/>
    <property type="project" value="UniProtKB-KW"/>
</dbReference>
<comment type="subunit">
    <text evidence="2">Homotetramer.</text>
</comment>
<dbReference type="FunFam" id="3.40.47.10:FF:000007">
    <property type="entry name" value="acetyl-CoA acetyltransferase, mitochondrial"/>
    <property type="match status" value="1"/>
</dbReference>
<name>A0A9X3BI57_9BACT</name>
<feature type="domain" description="Thiolase C-terminal" evidence="12">
    <location>
        <begin position="268"/>
        <end position="390"/>
    </location>
</feature>
<dbReference type="PANTHER" id="PTHR18919">
    <property type="entry name" value="ACETYL-COA C-ACYLTRANSFERASE"/>
    <property type="match status" value="1"/>
</dbReference>
<feature type="active site" description="Proton acceptor" evidence="9">
    <location>
        <position position="377"/>
    </location>
</feature>
<dbReference type="AlphaFoldDB" id="A0A9X3BI57"/>
<dbReference type="PANTHER" id="PTHR18919:SF156">
    <property type="entry name" value="ACETYL-COA ACETYLTRANSFERASE, MITOCHONDRIAL"/>
    <property type="match status" value="1"/>
</dbReference>
<dbReference type="GO" id="GO:0006635">
    <property type="term" value="P:fatty acid beta-oxidation"/>
    <property type="evidence" value="ECO:0007669"/>
    <property type="project" value="TreeGrafter"/>
</dbReference>
<proteinExistence type="inferred from homology"/>
<sequence>MSKSVYLASIARTPIGSLNGALASVPATQLGAIVIKAALDRAGVAPEQVQEVFMGNVVSANLGQAPAQQASIYAGIPTTVNCTTINKVCASGMKAITLGAQSILCGDNDIVVAGGMESMSNIPYYLEKARNGYRLGHDKIIDGIIRDGLWDPYKDYHMGNAGELCSTTYNITRQDQDNFAKESYTRAQKAWQEYLFKKEVVPVEIPGKDSVIVVEDEEYKKANFDKMGALKPAFAKEGTITAANASKINDGAAAVVLVSEEKLKELGLKPLARIVSFADASQAPEWFTTTPVKAMQRALDKSGLKVNDIDFFEVNEAFSCVAIINARELNIPTDKLNVWGGAVALGHPIGCSGARISVTLTSILQHNNARYGMAGICNGGGGASALILEKL</sequence>
<dbReference type="EMBL" id="JAOTIF010000015">
    <property type="protein sequence ID" value="MCU7550732.1"/>
    <property type="molecule type" value="Genomic_DNA"/>
</dbReference>
<dbReference type="InterPro" id="IPR020617">
    <property type="entry name" value="Thiolase_C"/>
</dbReference>
<dbReference type="InterPro" id="IPR020615">
    <property type="entry name" value="Thiolase_acyl_enz_int_AS"/>
</dbReference>
<dbReference type="NCBIfam" id="TIGR01930">
    <property type="entry name" value="AcCoA-C-Actrans"/>
    <property type="match status" value="1"/>
</dbReference>
<dbReference type="PROSITE" id="PS00098">
    <property type="entry name" value="THIOLASE_1"/>
    <property type="match status" value="1"/>
</dbReference>
<dbReference type="CDD" id="cd00751">
    <property type="entry name" value="thiolase"/>
    <property type="match status" value="1"/>
</dbReference>
<dbReference type="RefSeq" id="WP_279298171.1">
    <property type="nucleotide sequence ID" value="NZ_JAOTIF010000015.1"/>
</dbReference>
<dbReference type="InterPro" id="IPR016039">
    <property type="entry name" value="Thiolase-like"/>
</dbReference>
<evidence type="ECO:0000259" key="12">
    <source>
        <dbReference type="Pfam" id="PF02803"/>
    </source>
</evidence>
<evidence type="ECO:0000256" key="7">
    <source>
        <dbReference type="ARBA" id="ARBA00022958"/>
    </source>
</evidence>
<evidence type="ECO:0000256" key="4">
    <source>
        <dbReference type="ARBA" id="ARBA00022679"/>
    </source>
</evidence>
<evidence type="ECO:0000313" key="13">
    <source>
        <dbReference type="EMBL" id="MCU7550732.1"/>
    </source>
</evidence>
<dbReference type="InterPro" id="IPR020613">
    <property type="entry name" value="Thiolase_CS"/>
</dbReference>
<keyword evidence="5" id="KW-0479">Metal-binding</keyword>
<keyword evidence="4 10" id="KW-0808">Transferase</keyword>
<keyword evidence="6" id="KW-0809">Transit peptide</keyword>
<dbReference type="Pfam" id="PF02803">
    <property type="entry name" value="Thiolase_C"/>
    <property type="match status" value="1"/>
</dbReference>
<evidence type="ECO:0000256" key="10">
    <source>
        <dbReference type="RuleBase" id="RU003557"/>
    </source>
</evidence>
<reference evidence="13" key="1">
    <citation type="submission" date="2022-09" db="EMBL/GenBank/DDBJ databases">
        <authorList>
            <person name="Yuan C."/>
            <person name="Ke Z."/>
        </authorList>
    </citation>
    <scope>NUCLEOTIDE SEQUENCE</scope>
    <source>
        <strain evidence="13">LB-8</strain>
    </source>
</reference>
<dbReference type="Pfam" id="PF00108">
    <property type="entry name" value="Thiolase_N"/>
    <property type="match status" value="1"/>
</dbReference>
<keyword evidence="8 10" id="KW-0012">Acyltransferase</keyword>
<comment type="similarity">
    <text evidence="1 10">Belongs to the thiolase-like superfamily. Thiolase family.</text>
</comment>
<dbReference type="SUPFAM" id="SSF53901">
    <property type="entry name" value="Thiolase-like"/>
    <property type="match status" value="2"/>
</dbReference>
<evidence type="ECO:0000256" key="8">
    <source>
        <dbReference type="ARBA" id="ARBA00023315"/>
    </source>
</evidence>
<dbReference type="Proteomes" id="UP001155483">
    <property type="component" value="Unassembled WGS sequence"/>
</dbReference>
<protein>
    <recommendedName>
        <fullName evidence="3">acetyl-CoA C-acetyltransferase</fullName>
        <ecNumber evidence="3">2.3.1.9</ecNumber>
    </recommendedName>
</protein>
<accession>A0A9X3BI57</accession>
<evidence type="ECO:0000256" key="5">
    <source>
        <dbReference type="ARBA" id="ARBA00022723"/>
    </source>
</evidence>
<evidence type="ECO:0000256" key="2">
    <source>
        <dbReference type="ARBA" id="ARBA00011881"/>
    </source>
</evidence>
<dbReference type="PROSITE" id="PS00737">
    <property type="entry name" value="THIOLASE_2"/>
    <property type="match status" value="1"/>
</dbReference>
<keyword evidence="7" id="KW-0630">Potassium</keyword>